<keyword evidence="6" id="KW-1185">Reference proteome</keyword>
<evidence type="ECO:0000256" key="4">
    <source>
        <dbReference type="SAM" id="MobiDB-lite"/>
    </source>
</evidence>
<dbReference type="Proteomes" id="UP001190640">
    <property type="component" value="Chromosome 12"/>
</dbReference>
<dbReference type="CTD" id="8479"/>
<feature type="compositionally biased region" description="Basic and acidic residues" evidence="4">
    <location>
        <begin position="209"/>
        <end position="227"/>
    </location>
</feature>
<evidence type="ECO:0000259" key="5">
    <source>
        <dbReference type="SMART" id="SM01082"/>
    </source>
</evidence>
<organism evidence="6 7">
    <name type="scientific">Eublepharis macularius</name>
    <name type="common">Leopard gecko</name>
    <name type="synonym">Cyrtodactylus macularius</name>
    <dbReference type="NCBI Taxonomy" id="481883"/>
    <lineage>
        <taxon>Eukaryota</taxon>
        <taxon>Metazoa</taxon>
        <taxon>Chordata</taxon>
        <taxon>Craniata</taxon>
        <taxon>Vertebrata</taxon>
        <taxon>Euteleostomi</taxon>
        <taxon>Lepidosauria</taxon>
        <taxon>Squamata</taxon>
        <taxon>Bifurcata</taxon>
        <taxon>Gekkota</taxon>
        <taxon>Eublepharidae</taxon>
        <taxon>Eublepharinae</taxon>
        <taxon>Eublepharis</taxon>
    </lineage>
</organism>
<name>A0AA97K1C8_EUBMA</name>
<dbReference type="RefSeq" id="XP_054848288.1">
    <property type="nucleotide sequence ID" value="XM_054992313.1"/>
</dbReference>
<dbReference type="AlphaFoldDB" id="A0AA97K1C8"/>
<feature type="compositionally biased region" description="Basic residues" evidence="4">
    <location>
        <begin position="256"/>
        <end position="270"/>
    </location>
</feature>
<reference evidence="7" key="1">
    <citation type="submission" date="2025-08" db="UniProtKB">
        <authorList>
            <consortium name="RefSeq"/>
        </authorList>
    </citation>
    <scope>IDENTIFICATION</scope>
    <source>
        <tissue evidence="7">Blood</tissue>
    </source>
</reference>
<feature type="region of interest" description="Disordered" evidence="4">
    <location>
        <begin position="548"/>
        <end position="589"/>
    </location>
</feature>
<dbReference type="KEGG" id="emc:129338246"/>
<dbReference type="PANTHER" id="PTHR15410">
    <property type="entry name" value="HIRA-INTERACTING PROTEIN 3"/>
    <property type="match status" value="1"/>
</dbReference>
<dbReference type="InterPro" id="IPR019098">
    <property type="entry name" value="Histone_chaperone_domain_CHZ"/>
</dbReference>
<feature type="compositionally biased region" description="Basic and acidic residues" evidence="4">
    <location>
        <begin position="396"/>
        <end position="408"/>
    </location>
</feature>
<feature type="compositionally biased region" description="Basic and acidic residues" evidence="4">
    <location>
        <begin position="450"/>
        <end position="464"/>
    </location>
</feature>
<feature type="compositionally biased region" description="Basic and acidic residues" evidence="4">
    <location>
        <begin position="349"/>
        <end position="374"/>
    </location>
</feature>
<feature type="compositionally biased region" description="Basic and acidic residues" evidence="4">
    <location>
        <begin position="140"/>
        <end position="164"/>
    </location>
</feature>
<sequence>MAVAEQSMESFVRGLFQGSPDLSVLTHAIVRKKYLAHTGKEVLTKEEKDRLKRLIEKELLLLQIDDSGEEESVPLATFGRRKRPICVSDNSEDEVESKHERKKQRTAKVLEFSSDEEDSGIDSKKAQVSRGPKHTGKSTDSSDHGDSGAEDHTDKSHASREKPKTQRKVAGYKHQKKAASVAESERDLDEPEDNGPVMKNAYVTKTQRASREKGEPGSDLEKKEVFKKQVKKQGMKKAQGRGASKKKLEENQKCKNPVKRQGGHKPKRIVSRKESGSETEEGKGSEQKKEGILNSSGSENESLSEAEQRGKGKKQSQKITVSSNDSESSSEETAGVNQGQKRLLKERKVKKEVSGSESSQEEKEPKKEGAEKSQQESVSELESASDSEDSGSISLREVKNKRQQEKGTQKPQNRSNSKEESRRESDKEDEHSSSGEEDSPRSSKQQHQGKNKEHHSAKGEDHPSIQRLKRYIRACGMRRNYKKLLMGCRSRKAQLEVLKRELENIGLKGTPSLAKCKALKKKLEEAAEVASLDLSNIIVTEGRPKRRNVWSLYSKPEEPTRSPEGSPIRRPSTDWSRLRGVISSDDESD</sequence>
<evidence type="ECO:0000256" key="2">
    <source>
        <dbReference type="ARBA" id="ARBA00023186"/>
    </source>
</evidence>
<feature type="compositionally biased region" description="Basic and acidic residues" evidence="4">
    <location>
        <begin position="271"/>
        <end position="291"/>
    </location>
</feature>
<feature type="compositionally biased region" description="Basic residues" evidence="4">
    <location>
        <begin position="165"/>
        <end position="177"/>
    </location>
</feature>
<evidence type="ECO:0000256" key="1">
    <source>
        <dbReference type="ARBA" id="ARBA00004123"/>
    </source>
</evidence>
<dbReference type="GeneID" id="129338246"/>
<protein>
    <submittedName>
        <fullName evidence="7">HIRA-interacting protein 3</fullName>
    </submittedName>
</protein>
<evidence type="ECO:0000256" key="3">
    <source>
        <dbReference type="ARBA" id="ARBA00023242"/>
    </source>
</evidence>
<feature type="region of interest" description="Disordered" evidence="4">
    <location>
        <begin position="71"/>
        <end position="466"/>
    </location>
</feature>
<comment type="subcellular location">
    <subcellularLocation>
        <location evidence="1">Nucleus</location>
    </subcellularLocation>
</comment>
<feature type="domain" description="Histone chaperone" evidence="5">
    <location>
        <begin position="523"/>
        <end position="559"/>
    </location>
</feature>
<accession>A0AA97K1C8</accession>
<dbReference type="SMART" id="SM01082">
    <property type="entry name" value="CHZ"/>
    <property type="match status" value="1"/>
</dbReference>
<feature type="compositionally biased region" description="Basic and acidic residues" evidence="4">
    <location>
        <begin position="416"/>
        <end position="441"/>
    </location>
</feature>
<keyword evidence="3" id="KW-0539">Nucleus</keyword>
<keyword evidence="2" id="KW-0143">Chaperone</keyword>
<evidence type="ECO:0000313" key="6">
    <source>
        <dbReference type="Proteomes" id="UP001190640"/>
    </source>
</evidence>
<evidence type="ECO:0000313" key="7">
    <source>
        <dbReference type="RefSeq" id="XP_054848288.1"/>
    </source>
</evidence>
<dbReference type="GO" id="GO:0005634">
    <property type="term" value="C:nucleus"/>
    <property type="evidence" value="ECO:0007669"/>
    <property type="project" value="UniProtKB-SubCell"/>
</dbReference>
<gene>
    <name evidence="7" type="primary">HIRIP3</name>
</gene>
<feature type="compositionally biased region" description="Low complexity" evidence="4">
    <location>
        <begin position="292"/>
        <end position="305"/>
    </location>
</feature>
<dbReference type="PANTHER" id="PTHR15410:SF2">
    <property type="entry name" value="HIRA-INTERACTING PROTEIN 3"/>
    <property type="match status" value="1"/>
</dbReference>
<feature type="compositionally biased region" description="Basic residues" evidence="4">
    <location>
        <begin position="228"/>
        <end position="245"/>
    </location>
</feature>
<dbReference type="InterPro" id="IPR037647">
    <property type="entry name" value="HIRIP3"/>
</dbReference>
<proteinExistence type="predicted"/>